<dbReference type="PROSITE" id="PS00238">
    <property type="entry name" value="OPSIN"/>
    <property type="match status" value="1"/>
</dbReference>
<organism evidence="17 18">
    <name type="scientific">Labeo rohita</name>
    <name type="common">Indian major carp</name>
    <name type="synonym">Cyprinus rohita</name>
    <dbReference type="NCBI Taxonomy" id="84645"/>
    <lineage>
        <taxon>Eukaryota</taxon>
        <taxon>Metazoa</taxon>
        <taxon>Chordata</taxon>
        <taxon>Craniata</taxon>
        <taxon>Vertebrata</taxon>
        <taxon>Euteleostomi</taxon>
        <taxon>Actinopterygii</taxon>
        <taxon>Neopterygii</taxon>
        <taxon>Teleostei</taxon>
        <taxon>Ostariophysi</taxon>
        <taxon>Cypriniformes</taxon>
        <taxon>Cyprinidae</taxon>
        <taxon>Labeoninae</taxon>
        <taxon>Labeonini</taxon>
        <taxon>Labeo</taxon>
    </lineage>
</organism>
<evidence type="ECO:0000256" key="11">
    <source>
        <dbReference type="ARBA" id="ARBA00023224"/>
    </source>
</evidence>
<keyword evidence="9 14" id="KW-0472">Membrane</keyword>
<keyword evidence="10" id="KW-0675">Receptor</keyword>
<dbReference type="GO" id="GO:0009881">
    <property type="term" value="F:photoreceptor activity"/>
    <property type="evidence" value="ECO:0007669"/>
    <property type="project" value="UniProtKB-KW"/>
</dbReference>
<dbReference type="Pfam" id="PF00001">
    <property type="entry name" value="7tm_1"/>
    <property type="match status" value="1"/>
</dbReference>
<feature type="transmembrane region" description="Helical" evidence="14">
    <location>
        <begin position="829"/>
        <end position="846"/>
    </location>
</feature>
<dbReference type="GO" id="GO:0015074">
    <property type="term" value="P:DNA integration"/>
    <property type="evidence" value="ECO:0007669"/>
    <property type="project" value="InterPro"/>
</dbReference>
<dbReference type="InterPro" id="IPR017452">
    <property type="entry name" value="GPCR_Rhodpsn_7TM"/>
</dbReference>
<feature type="transmembrane region" description="Helical" evidence="14">
    <location>
        <begin position="866"/>
        <end position="889"/>
    </location>
</feature>
<dbReference type="InterPro" id="IPR000276">
    <property type="entry name" value="GPCR_Rhodpsn"/>
</dbReference>
<keyword evidence="7" id="KW-0157">Chromophore</keyword>
<name>A0A498M431_LABRO</name>
<dbReference type="FunFam" id="1.20.1070.10:FF:000219">
    <property type="entry name" value="Opsin 5-like 2"/>
    <property type="match status" value="1"/>
</dbReference>
<dbReference type="PRINTS" id="PR00237">
    <property type="entry name" value="GPCRRHODOPSN"/>
</dbReference>
<comment type="subcellular location">
    <subcellularLocation>
        <location evidence="1">Membrane</location>
        <topology evidence="1">Multi-pass membrane protein</topology>
    </subcellularLocation>
</comment>
<evidence type="ECO:0000313" key="17">
    <source>
        <dbReference type="EMBL" id="RXN15290.1"/>
    </source>
</evidence>
<dbReference type="PROSITE" id="PS50994">
    <property type="entry name" value="INTEGRASE"/>
    <property type="match status" value="1"/>
</dbReference>
<evidence type="ECO:0000256" key="2">
    <source>
        <dbReference type="ARBA" id="ARBA00022543"/>
    </source>
</evidence>
<feature type="transmembrane region" description="Helical" evidence="14">
    <location>
        <begin position="183"/>
        <end position="211"/>
    </location>
</feature>
<evidence type="ECO:0000259" key="16">
    <source>
        <dbReference type="PROSITE" id="PS50994"/>
    </source>
</evidence>
<evidence type="ECO:0000256" key="6">
    <source>
        <dbReference type="ARBA" id="ARBA00022989"/>
    </source>
</evidence>
<dbReference type="FunFam" id="1.10.340.70:FF:000001">
    <property type="entry name" value="Retrovirus-related Pol polyprotein from transposon gypsy-like Protein"/>
    <property type="match status" value="1"/>
</dbReference>
<keyword evidence="2" id="KW-0600">Photoreceptor protein</keyword>
<dbReference type="Proteomes" id="UP000290572">
    <property type="component" value="Unassembled WGS sequence"/>
</dbReference>
<keyword evidence="18" id="KW-1185">Reference proteome</keyword>
<dbReference type="InterPro" id="IPR050125">
    <property type="entry name" value="GPCR_opsins"/>
</dbReference>
<feature type="domain" description="Integrase catalytic" evidence="16">
    <location>
        <begin position="364"/>
        <end position="522"/>
    </location>
</feature>
<dbReference type="Gene3D" id="1.20.1070.10">
    <property type="entry name" value="Rhodopsin 7-helix transmembrane proteins"/>
    <property type="match status" value="2"/>
</dbReference>
<evidence type="ECO:0000313" key="18">
    <source>
        <dbReference type="Proteomes" id="UP000290572"/>
    </source>
</evidence>
<dbReference type="Gene3D" id="3.30.420.10">
    <property type="entry name" value="Ribonuclease H-like superfamily/Ribonuclease H"/>
    <property type="match status" value="1"/>
</dbReference>
<evidence type="ECO:0000256" key="1">
    <source>
        <dbReference type="ARBA" id="ARBA00004141"/>
    </source>
</evidence>
<dbReference type="SUPFAM" id="SSF81321">
    <property type="entry name" value="Family A G protein-coupled receptor-like"/>
    <property type="match status" value="2"/>
</dbReference>
<dbReference type="EMBL" id="QBIY01012857">
    <property type="protein sequence ID" value="RXN15290.1"/>
    <property type="molecule type" value="Genomic_DNA"/>
</dbReference>
<dbReference type="InterPro" id="IPR012337">
    <property type="entry name" value="RNaseH-like_sf"/>
</dbReference>
<dbReference type="Gene3D" id="1.10.340.70">
    <property type="match status" value="1"/>
</dbReference>
<dbReference type="GO" id="GO:0016020">
    <property type="term" value="C:membrane"/>
    <property type="evidence" value="ECO:0007669"/>
    <property type="project" value="UniProtKB-SubCell"/>
</dbReference>
<dbReference type="AlphaFoldDB" id="A0A498M431"/>
<keyword evidence="8" id="KW-0297">G-protein coupled receptor</keyword>
<dbReference type="FunFam" id="3.30.420.10:FF:000032">
    <property type="entry name" value="Retrovirus-related Pol polyprotein from transposon 297-like Protein"/>
    <property type="match status" value="1"/>
</dbReference>
<evidence type="ECO:0000256" key="9">
    <source>
        <dbReference type="ARBA" id="ARBA00023136"/>
    </source>
</evidence>
<dbReference type="STRING" id="84645.A0A498M431"/>
<feature type="transmembrane region" description="Helical" evidence="14">
    <location>
        <begin position="136"/>
        <end position="156"/>
    </location>
</feature>
<feature type="compositionally biased region" description="Basic and acidic residues" evidence="13">
    <location>
        <begin position="654"/>
        <end position="665"/>
    </location>
</feature>
<evidence type="ECO:0000256" key="7">
    <source>
        <dbReference type="ARBA" id="ARBA00022991"/>
    </source>
</evidence>
<accession>A0A498M431</accession>
<feature type="compositionally biased region" description="Low complexity" evidence="13">
    <location>
        <begin position="698"/>
        <end position="720"/>
    </location>
</feature>
<evidence type="ECO:0000256" key="5">
    <source>
        <dbReference type="ARBA" id="ARBA00022925"/>
    </source>
</evidence>
<keyword evidence="5" id="KW-0681">Retinal protein</keyword>
<dbReference type="InterPro" id="IPR036397">
    <property type="entry name" value="RNaseH_sf"/>
</dbReference>
<dbReference type="PANTHER" id="PTHR24240">
    <property type="entry name" value="OPSIN"/>
    <property type="match status" value="1"/>
</dbReference>
<keyword evidence="4 14" id="KW-0812">Transmembrane</keyword>
<feature type="transmembrane region" description="Helical" evidence="14">
    <location>
        <begin position="21"/>
        <end position="46"/>
    </location>
</feature>
<proteinExistence type="predicted"/>
<evidence type="ECO:0000256" key="4">
    <source>
        <dbReference type="ARBA" id="ARBA00022692"/>
    </source>
</evidence>
<dbReference type="GO" id="GO:0007602">
    <property type="term" value="P:phototransduction"/>
    <property type="evidence" value="ECO:0007669"/>
    <property type="project" value="UniProtKB-KW"/>
</dbReference>
<feature type="domain" description="G-protein coupled receptors family 1 profile" evidence="15">
    <location>
        <begin position="37"/>
        <end position="243"/>
    </location>
</feature>
<dbReference type="GO" id="GO:0004930">
    <property type="term" value="F:G protein-coupled receptor activity"/>
    <property type="evidence" value="ECO:0007669"/>
    <property type="project" value="UniProtKB-KW"/>
</dbReference>
<evidence type="ECO:0000256" key="13">
    <source>
        <dbReference type="SAM" id="MobiDB-lite"/>
    </source>
</evidence>
<evidence type="ECO:0000256" key="14">
    <source>
        <dbReference type="SAM" id="Phobius"/>
    </source>
</evidence>
<dbReference type="InterPro" id="IPR041588">
    <property type="entry name" value="Integrase_H2C2"/>
</dbReference>
<gene>
    <name evidence="17" type="ORF">ROHU_008797</name>
</gene>
<feature type="compositionally biased region" description="Pro residues" evidence="13">
    <location>
        <begin position="681"/>
        <end position="697"/>
    </location>
</feature>
<evidence type="ECO:0000256" key="8">
    <source>
        <dbReference type="ARBA" id="ARBA00023040"/>
    </source>
</evidence>
<sequence>MMENSSETDMFRSKISKENDLLLGTAYTIFGVLSLMGNTTLLFVAYRKKLTLKPAEFFIINLSISDLGMTIFLFPFAIPSAFAHRWLFTEVMCMCYAFCGVLFGICSLSNLTILSCVCWLKVCCPNYGNKLSSSHARLLVVGVWCYAAVFAVGPLSGWGQYGSEPYGTACCIDWHAPTYNTPAMIYIICLFFFCYIVPCTIIILSYTFILVTVRGAQHAVQQHVSPQNKISNVQTLLVKSILFPSGIPVPPRPSVSAERVASFDFANNNGVLIDDKLYHVSKKKNVELRRKVVVGRKEANQIFVEFHASPYGAHCGTEKTKLAISSRFYWPGMGVDIDKWVLQCADCQFSRLSIKQEPKYIPICVTKPLELLGMDLVGKVTRTRKGNEYICVLVDYYTKWAEAYAIPNKSAAVVSRCIINFFYRFGAPKRILTDQGSEFVNQINRELCGFLSVERSLCAPYHPQTNGLVEKLNGTIQRALCKLVGSQSEKWDEYLDAVMFGLRTKTQLTTRYSPFFLMFGMEARYPCEVPETFEINSTVESVIAENTVSEAISLKEKMDHIVKENVGKKQERRHRVATQAPFSVGQKVLRKNIRTQQRKGEKLERSWLGPYEIVFLKEKSADLRDEKGHTYPKINTDHLKLFKEETPRVPHRLLLDEPQLKRPHQETSPSPVDIITKEEQPPPSPPSSPTAPKPSPCDSPKSSTSLSPLDLSAPLSSPVSHPTTLPTVIPADAKDAVHSYIKSAWAGNDSVVLLSKVGPHKLFYQDILQVINAYLMLKVRQHNLTSPEKAFHMDTFAITSVWNGKYQGLKVNPANYDVIVGIVNECHHWFLVLSVAVCIGFLMAWSPYAVVSMWAAFNEPDLVPPIAFALAAMFAKSSTLYNPMVYLVFKPSFRKSLCRDATRCKRTLCPCICQTDSQQKSTTSISKLSTKEKCNLTWVSNGLNESHQSCRHCPEGQTGHYLDITPHRTARILIGSTHSEVAVSQLSNEMNSDFL</sequence>
<evidence type="ECO:0000256" key="12">
    <source>
        <dbReference type="ARBA" id="ARBA00039658"/>
    </source>
</evidence>
<dbReference type="GO" id="GO:0003676">
    <property type="term" value="F:nucleic acid binding"/>
    <property type="evidence" value="ECO:0007669"/>
    <property type="project" value="InterPro"/>
</dbReference>
<reference evidence="17 18" key="1">
    <citation type="submission" date="2018-03" db="EMBL/GenBank/DDBJ databases">
        <title>Draft genome sequence of Rohu Carp (Labeo rohita).</title>
        <authorList>
            <person name="Das P."/>
            <person name="Kushwaha B."/>
            <person name="Joshi C.G."/>
            <person name="Kumar D."/>
            <person name="Nagpure N.S."/>
            <person name="Sahoo L."/>
            <person name="Das S.P."/>
            <person name="Bit A."/>
            <person name="Patnaik S."/>
            <person name="Meher P.K."/>
            <person name="Jayasankar P."/>
            <person name="Koringa P.G."/>
            <person name="Patel N.V."/>
            <person name="Hinsu A.T."/>
            <person name="Kumar R."/>
            <person name="Pandey M."/>
            <person name="Agarwal S."/>
            <person name="Srivastava S."/>
            <person name="Singh M."/>
            <person name="Iquebal M.A."/>
            <person name="Jaiswal S."/>
            <person name="Angadi U.B."/>
            <person name="Kumar N."/>
            <person name="Raza M."/>
            <person name="Shah T.M."/>
            <person name="Rai A."/>
            <person name="Jena J.K."/>
        </authorList>
    </citation>
    <scope>NUCLEOTIDE SEQUENCE [LARGE SCALE GENOMIC DNA]</scope>
    <source>
        <strain evidence="17">DASCIFA01</strain>
        <tissue evidence="17">Testis</tissue>
    </source>
</reference>
<keyword evidence="11" id="KW-0807">Transducer</keyword>
<feature type="transmembrane region" description="Helical" evidence="14">
    <location>
        <begin position="58"/>
        <end position="79"/>
    </location>
</feature>
<keyword evidence="6 14" id="KW-1133">Transmembrane helix</keyword>
<evidence type="ECO:0000256" key="10">
    <source>
        <dbReference type="ARBA" id="ARBA00023170"/>
    </source>
</evidence>
<dbReference type="InterPro" id="IPR001584">
    <property type="entry name" value="Integrase_cat-core"/>
</dbReference>
<evidence type="ECO:0000256" key="3">
    <source>
        <dbReference type="ARBA" id="ARBA00022606"/>
    </source>
</evidence>
<feature type="region of interest" description="Disordered" evidence="13">
    <location>
        <begin position="654"/>
        <end position="722"/>
    </location>
</feature>
<keyword evidence="3" id="KW-0716">Sensory transduction</keyword>
<feature type="transmembrane region" description="Helical" evidence="14">
    <location>
        <begin position="86"/>
        <end position="105"/>
    </location>
</feature>
<evidence type="ECO:0000259" key="15">
    <source>
        <dbReference type="PROSITE" id="PS50262"/>
    </source>
</evidence>
<protein>
    <recommendedName>
        <fullName evidence="12">Gypsy retrotransposon integrase-like protein 1</fullName>
    </recommendedName>
</protein>
<dbReference type="Pfam" id="PF17921">
    <property type="entry name" value="Integrase_H2C2"/>
    <property type="match status" value="1"/>
</dbReference>
<dbReference type="SUPFAM" id="SSF53098">
    <property type="entry name" value="Ribonuclease H-like"/>
    <property type="match status" value="1"/>
</dbReference>
<dbReference type="InterPro" id="IPR027430">
    <property type="entry name" value="Retinal_BS"/>
</dbReference>
<dbReference type="Pfam" id="PF00665">
    <property type="entry name" value="rve"/>
    <property type="match status" value="1"/>
</dbReference>
<comment type="caution">
    <text evidence="17">The sequence shown here is derived from an EMBL/GenBank/DDBJ whole genome shotgun (WGS) entry which is preliminary data.</text>
</comment>
<dbReference type="PROSITE" id="PS50262">
    <property type="entry name" value="G_PROTEIN_RECEP_F1_2"/>
    <property type="match status" value="1"/>
</dbReference>